<organism evidence="1">
    <name type="scientific">Lygus hesperus</name>
    <name type="common">Western plant bug</name>
    <dbReference type="NCBI Taxonomy" id="30085"/>
    <lineage>
        <taxon>Eukaryota</taxon>
        <taxon>Metazoa</taxon>
        <taxon>Ecdysozoa</taxon>
        <taxon>Arthropoda</taxon>
        <taxon>Hexapoda</taxon>
        <taxon>Insecta</taxon>
        <taxon>Pterygota</taxon>
        <taxon>Neoptera</taxon>
        <taxon>Paraneoptera</taxon>
        <taxon>Hemiptera</taxon>
        <taxon>Heteroptera</taxon>
        <taxon>Panheteroptera</taxon>
        <taxon>Cimicomorpha</taxon>
        <taxon>Miridae</taxon>
        <taxon>Mirini</taxon>
        <taxon>Lygus</taxon>
    </lineage>
</organism>
<proteinExistence type="predicted"/>
<reference evidence="1" key="1">
    <citation type="journal article" date="2016" name="Gigascience">
        <title>De novo construction of an expanded transcriptome assembly for the western tarnished plant bug, Lygus hesperus.</title>
        <authorList>
            <person name="Tassone E.E."/>
            <person name="Geib S.M."/>
            <person name="Hall B."/>
            <person name="Fabrick J.A."/>
            <person name="Brent C.S."/>
            <person name="Hull J.J."/>
        </authorList>
    </citation>
    <scope>NUCLEOTIDE SEQUENCE</scope>
</reference>
<sequence length="153" mass="16933">MIPTSQDSQGFTMHHCIIIQVSVFLIHKAKVMISITSASFGIILCWKIRHVFDFTAQVHESLIWFRAFDQTFFSVFQELLCSSSCTPSFLSDVADSCATSKSLKSAEPMEAPVSILAGSDNQISSSFEYQLTVGSGFNNAFDLCNMVEKKPSL</sequence>
<accession>A0A146KLG3</accession>
<dbReference type="EMBL" id="GDHC01021331">
    <property type="protein sequence ID" value="JAP97297.1"/>
    <property type="molecule type" value="Transcribed_RNA"/>
</dbReference>
<gene>
    <name evidence="1" type="ORF">g.86444</name>
</gene>
<protein>
    <submittedName>
        <fullName evidence="1">Uncharacterized protein</fullName>
    </submittedName>
</protein>
<name>A0A146KLG3_LYGHE</name>
<evidence type="ECO:0000313" key="1">
    <source>
        <dbReference type="EMBL" id="JAP97297.1"/>
    </source>
</evidence>
<dbReference type="AlphaFoldDB" id="A0A146KLG3"/>